<evidence type="ECO:0000259" key="4">
    <source>
        <dbReference type="SMART" id="SM00822"/>
    </source>
</evidence>
<dbReference type="SMART" id="SM00822">
    <property type="entry name" value="PKS_KR"/>
    <property type="match status" value="1"/>
</dbReference>
<dbReference type="NCBIfam" id="NF005559">
    <property type="entry name" value="PRK07231.1"/>
    <property type="match status" value="1"/>
</dbReference>
<dbReference type="AlphaFoldDB" id="A0A7W6FQM2"/>
<comment type="similarity">
    <text evidence="1">Belongs to the short-chain dehydrogenases/reductases (SDR) family.</text>
</comment>
<sequence length="255" mass="26499">MMIDLRGKTALVTGAASAGGLGFAAARLMARQGASLFLTDLDADAVAARAEDLRREGHQASAMAQDVTDEAGWAAVIEAVVGAYGRLDILVNNAGIAVLRPMSAMTKADWDRQISVNLDSVYLGTKAGVDQMRRQGGGGSIVNMSSVAGLVGVEGTAAYAASKGGVRLFSKSVALETAKENIRVNTVHPGMIWTDMQKVAIADNKEVFDQITAAVPMGRMGEPEDIGAMVAFLASDDAKYITGAEFTVDGGMVAQ</sequence>
<dbReference type="PRINTS" id="PR00080">
    <property type="entry name" value="SDRFAMILY"/>
</dbReference>
<dbReference type="InterPro" id="IPR020904">
    <property type="entry name" value="Sc_DH/Rdtase_CS"/>
</dbReference>
<dbReference type="InterPro" id="IPR057326">
    <property type="entry name" value="KR_dom"/>
</dbReference>
<dbReference type="RefSeq" id="WP_425502219.1">
    <property type="nucleotide sequence ID" value="NZ_BSPS01000003.1"/>
</dbReference>
<proteinExistence type="inferred from homology"/>
<dbReference type="SUPFAM" id="SSF51735">
    <property type="entry name" value="NAD(P)-binding Rossmann-fold domains"/>
    <property type="match status" value="1"/>
</dbReference>
<gene>
    <name evidence="5" type="ORF">GGR43_002555</name>
</gene>
<comment type="catalytic activity">
    <reaction evidence="3">
        <text>2,5-dichlorocyclohexa-2,5-dien-1,4-diol + NAD(+) = 2,5-dichlorohydroquinone + NADH + H(+)</text>
        <dbReference type="Rhea" id="RHEA:15741"/>
        <dbReference type="ChEBI" id="CHEBI:15378"/>
        <dbReference type="ChEBI" id="CHEBI:27545"/>
        <dbReference type="ChEBI" id="CHEBI:28975"/>
        <dbReference type="ChEBI" id="CHEBI:57540"/>
        <dbReference type="ChEBI" id="CHEBI:57945"/>
    </reaction>
</comment>
<dbReference type="Proteomes" id="UP000571950">
    <property type="component" value="Unassembled WGS sequence"/>
</dbReference>
<dbReference type="Pfam" id="PF13561">
    <property type="entry name" value="adh_short_C2"/>
    <property type="match status" value="1"/>
</dbReference>
<dbReference type="EMBL" id="JACIDT010000008">
    <property type="protein sequence ID" value="MBB3926832.1"/>
    <property type="molecule type" value="Genomic_DNA"/>
</dbReference>
<dbReference type="InterPro" id="IPR036291">
    <property type="entry name" value="NAD(P)-bd_dom_sf"/>
</dbReference>
<organism evidence="5 6">
    <name type="scientific">Sphingobium jiangsuense</name>
    <dbReference type="NCBI Taxonomy" id="870476"/>
    <lineage>
        <taxon>Bacteria</taxon>
        <taxon>Pseudomonadati</taxon>
        <taxon>Pseudomonadota</taxon>
        <taxon>Alphaproteobacteria</taxon>
        <taxon>Sphingomonadales</taxon>
        <taxon>Sphingomonadaceae</taxon>
        <taxon>Sphingobium</taxon>
    </lineage>
</organism>
<dbReference type="PROSITE" id="PS00061">
    <property type="entry name" value="ADH_SHORT"/>
    <property type="match status" value="1"/>
</dbReference>
<dbReference type="FunFam" id="3.40.50.720:FF:000084">
    <property type="entry name" value="Short-chain dehydrogenase reductase"/>
    <property type="match status" value="1"/>
</dbReference>
<evidence type="ECO:0000256" key="1">
    <source>
        <dbReference type="ARBA" id="ARBA00006484"/>
    </source>
</evidence>
<reference evidence="5 6" key="1">
    <citation type="submission" date="2020-08" db="EMBL/GenBank/DDBJ databases">
        <title>Genomic Encyclopedia of Type Strains, Phase IV (KMG-IV): sequencing the most valuable type-strain genomes for metagenomic binning, comparative biology and taxonomic classification.</title>
        <authorList>
            <person name="Goeker M."/>
        </authorList>
    </citation>
    <scope>NUCLEOTIDE SEQUENCE [LARGE SCALE GENOMIC DNA]</scope>
    <source>
        <strain evidence="5 6">DSM 26189</strain>
    </source>
</reference>
<accession>A0A7W6FQM2</accession>
<evidence type="ECO:0000256" key="2">
    <source>
        <dbReference type="ARBA" id="ARBA00023002"/>
    </source>
</evidence>
<dbReference type="GO" id="GO:0016616">
    <property type="term" value="F:oxidoreductase activity, acting on the CH-OH group of donors, NAD or NADP as acceptor"/>
    <property type="evidence" value="ECO:0007669"/>
    <property type="project" value="TreeGrafter"/>
</dbReference>
<dbReference type="Gene3D" id="3.40.50.720">
    <property type="entry name" value="NAD(P)-binding Rossmann-like Domain"/>
    <property type="match status" value="1"/>
</dbReference>
<feature type="domain" description="Ketoreductase" evidence="4">
    <location>
        <begin position="8"/>
        <end position="196"/>
    </location>
</feature>
<dbReference type="PANTHER" id="PTHR42760:SF133">
    <property type="entry name" value="3-OXOACYL-[ACYL-CARRIER-PROTEIN] REDUCTASE"/>
    <property type="match status" value="1"/>
</dbReference>
<dbReference type="PRINTS" id="PR00081">
    <property type="entry name" value="GDHRDH"/>
</dbReference>
<keyword evidence="2" id="KW-0560">Oxidoreductase</keyword>
<evidence type="ECO:0000256" key="3">
    <source>
        <dbReference type="ARBA" id="ARBA00051383"/>
    </source>
</evidence>
<evidence type="ECO:0000313" key="6">
    <source>
        <dbReference type="Proteomes" id="UP000571950"/>
    </source>
</evidence>
<protein>
    <submittedName>
        <fullName evidence="5">NAD(P)-dependent dehydrogenase (Short-subunit alcohol dehydrogenase family)</fullName>
    </submittedName>
</protein>
<dbReference type="PANTHER" id="PTHR42760">
    <property type="entry name" value="SHORT-CHAIN DEHYDROGENASES/REDUCTASES FAMILY MEMBER"/>
    <property type="match status" value="1"/>
</dbReference>
<keyword evidence="6" id="KW-1185">Reference proteome</keyword>
<evidence type="ECO:0000313" key="5">
    <source>
        <dbReference type="EMBL" id="MBB3926832.1"/>
    </source>
</evidence>
<dbReference type="InterPro" id="IPR002347">
    <property type="entry name" value="SDR_fam"/>
</dbReference>
<comment type="caution">
    <text evidence="5">The sequence shown here is derived from an EMBL/GenBank/DDBJ whole genome shotgun (WGS) entry which is preliminary data.</text>
</comment>
<name>A0A7W6FQM2_9SPHN</name>